<dbReference type="PANTHER" id="PTHR14741">
    <property type="entry name" value="S-ADENOSYLMETHIONINE-DEPENDENT METHYLTRANSFERASE RELATED"/>
    <property type="match status" value="1"/>
</dbReference>
<reference evidence="1" key="1">
    <citation type="journal article" date="2020" name="Nature">
        <title>Giant virus diversity and host interactions through global metagenomics.</title>
        <authorList>
            <person name="Schulz F."/>
            <person name="Roux S."/>
            <person name="Paez-Espino D."/>
            <person name="Jungbluth S."/>
            <person name="Walsh D.A."/>
            <person name="Denef V.J."/>
            <person name="McMahon K.D."/>
            <person name="Konstantinidis K.T."/>
            <person name="Eloe-Fadrosh E.A."/>
            <person name="Kyrpides N.C."/>
            <person name="Woyke T."/>
        </authorList>
    </citation>
    <scope>NUCLEOTIDE SEQUENCE</scope>
    <source>
        <strain evidence="1">GVMAG-M-3300020728-1</strain>
    </source>
</reference>
<name>A0A6C0CF99_9ZZZZ</name>
<dbReference type="Gene3D" id="3.40.50.150">
    <property type="entry name" value="Vaccinia Virus protein VP39"/>
    <property type="match status" value="1"/>
</dbReference>
<accession>A0A6C0CF99</accession>
<evidence type="ECO:0000313" key="1">
    <source>
        <dbReference type="EMBL" id="QHT03258.1"/>
    </source>
</evidence>
<dbReference type="PANTHER" id="PTHR14741:SF32">
    <property type="entry name" value="TRIMETHYLGUANOSINE SYNTHASE"/>
    <property type="match status" value="1"/>
</dbReference>
<dbReference type="Pfam" id="PF09445">
    <property type="entry name" value="Methyltransf_15"/>
    <property type="match status" value="1"/>
</dbReference>
<evidence type="ECO:0008006" key="2">
    <source>
        <dbReference type="Google" id="ProtNLM"/>
    </source>
</evidence>
<dbReference type="GO" id="GO:0071164">
    <property type="term" value="F:RNA cap trimethylguanosine synthase activity"/>
    <property type="evidence" value="ECO:0007669"/>
    <property type="project" value="TreeGrafter"/>
</dbReference>
<sequence length="212" mass="24743">MGYTRRNPLKGRARSRMEILFPKKTGVDYDKLQMTEEGEYSITKRRDGEKLIQIMKDTVKNLKAKTITDMTGNVGGDTILFGLHFKKVHSYEINPDNFKALQNNVETFKLKNVELHQGDSVKAMSTMDTDIVYIDAPWGGLSYKEKDNLDLYLGKYRVDEIARTLLETYERGPDYVFLKVPANYNFARLDDLDLKWEKYKIRGFYIVCLFQH</sequence>
<dbReference type="AlphaFoldDB" id="A0A6C0CF99"/>
<organism evidence="1">
    <name type="scientific">viral metagenome</name>
    <dbReference type="NCBI Taxonomy" id="1070528"/>
    <lineage>
        <taxon>unclassified sequences</taxon>
        <taxon>metagenomes</taxon>
        <taxon>organismal metagenomes</taxon>
    </lineage>
</organism>
<proteinExistence type="predicted"/>
<dbReference type="EMBL" id="MN739408">
    <property type="protein sequence ID" value="QHT03258.1"/>
    <property type="molecule type" value="Genomic_DNA"/>
</dbReference>
<dbReference type="SUPFAM" id="SSF53335">
    <property type="entry name" value="S-adenosyl-L-methionine-dependent methyltransferases"/>
    <property type="match status" value="1"/>
</dbReference>
<dbReference type="InterPro" id="IPR029063">
    <property type="entry name" value="SAM-dependent_MTases_sf"/>
</dbReference>
<dbReference type="GO" id="GO:0005634">
    <property type="term" value="C:nucleus"/>
    <property type="evidence" value="ECO:0007669"/>
    <property type="project" value="TreeGrafter"/>
</dbReference>
<dbReference type="InterPro" id="IPR019012">
    <property type="entry name" value="RNA_cap_Gua-N2-MeTrfase"/>
</dbReference>
<protein>
    <recommendedName>
        <fullName evidence="2">Trimethylguanosine synthase</fullName>
    </recommendedName>
</protein>